<reference evidence="1 2" key="1">
    <citation type="submission" date="2018-06" db="EMBL/GenBank/DDBJ databases">
        <authorList>
            <consortium name="Pathogen Informatics"/>
            <person name="Doyle S."/>
        </authorList>
    </citation>
    <scope>NUCLEOTIDE SEQUENCE [LARGE SCALE GENOMIC DNA]</scope>
    <source>
        <strain evidence="1 2">NCTC7807</strain>
    </source>
</reference>
<dbReference type="AlphaFoldDB" id="A0A380NZZ0"/>
<name>A0A380NZZ0_STRGR</name>
<protein>
    <submittedName>
        <fullName evidence="1">Uncharacterized protein</fullName>
    </submittedName>
</protein>
<dbReference type="Proteomes" id="UP000254150">
    <property type="component" value="Unassembled WGS sequence"/>
</dbReference>
<dbReference type="EMBL" id="UHID01000006">
    <property type="protein sequence ID" value="SUP58054.1"/>
    <property type="molecule type" value="Genomic_DNA"/>
</dbReference>
<organism evidence="1 2">
    <name type="scientific">Streptomyces griseus</name>
    <dbReference type="NCBI Taxonomy" id="1911"/>
    <lineage>
        <taxon>Bacteria</taxon>
        <taxon>Bacillati</taxon>
        <taxon>Actinomycetota</taxon>
        <taxon>Actinomycetes</taxon>
        <taxon>Kitasatosporales</taxon>
        <taxon>Streptomycetaceae</taxon>
        <taxon>Streptomyces</taxon>
    </lineage>
</organism>
<sequence>MTAVMVEITSPPTALREPEEVVLLDDLETLTEGAVPGCNDDNPYR</sequence>
<gene>
    <name evidence="1" type="ORF">NCTC7807_03509</name>
</gene>
<accession>A0A380NZZ0</accession>
<dbReference type="RefSeq" id="WP_008415295.1">
    <property type="nucleotide sequence ID" value="NZ_UHID01000006.1"/>
</dbReference>
<evidence type="ECO:0000313" key="2">
    <source>
        <dbReference type="Proteomes" id="UP000254150"/>
    </source>
</evidence>
<proteinExistence type="predicted"/>
<evidence type="ECO:0000313" key="1">
    <source>
        <dbReference type="EMBL" id="SUP58054.1"/>
    </source>
</evidence>
<dbReference type="GeneID" id="95070103"/>